<comment type="caution">
    <text evidence="1">The sequence shown here is derived from an EMBL/GenBank/DDBJ whole genome shotgun (WGS) entry which is preliminary data.</text>
</comment>
<evidence type="ECO:0000313" key="1">
    <source>
        <dbReference type="EMBL" id="KAJ1177852.1"/>
    </source>
</evidence>
<dbReference type="Proteomes" id="UP001066276">
    <property type="component" value="Chromosome 3_2"/>
</dbReference>
<keyword evidence="2" id="KW-1185">Reference proteome</keyword>
<gene>
    <name evidence="1" type="ORF">NDU88_003104</name>
</gene>
<sequence length="76" mass="8453">MNPGACDQLLRVPSARGRKYIIPPEMANSSVLRRHVNVRRARQARLSALEDVDSAVLLKDGGVRGEGVISRYRKPQ</sequence>
<dbReference type="AlphaFoldDB" id="A0AAV7TMK0"/>
<accession>A0AAV7TMK0</accession>
<dbReference type="EMBL" id="JANPWB010000006">
    <property type="protein sequence ID" value="KAJ1177852.1"/>
    <property type="molecule type" value="Genomic_DNA"/>
</dbReference>
<organism evidence="1 2">
    <name type="scientific">Pleurodeles waltl</name>
    <name type="common">Iberian ribbed newt</name>
    <dbReference type="NCBI Taxonomy" id="8319"/>
    <lineage>
        <taxon>Eukaryota</taxon>
        <taxon>Metazoa</taxon>
        <taxon>Chordata</taxon>
        <taxon>Craniata</taxon>
        <taxon>Vertebrata</taxon>
        <taxon>Euteleostomi</taxon>
        <taxon>Amphibia</taxon>
        <taxon>Batrachia</taxon>
        <taxon>Caudata</taxon>
        <taxon>Salamandroidea</taxon>
        <taxon>Salamandridae</taxon>
        <taxon>Pleurodelinae</taxon>
        <taxon>Pleurodeles</taxon>
    </lineage>
</organism>
<evidence type="ECO:0000313" key="2">
    <source>
        <dbReference type="Proteomes" id="UP001066276"/>
    </source>
</evidence>
<proteinExistence type="predicted"/>
<reference evidence="1" key="1">
    <citation type="journal article" date="2022" name="bioRxiv">
        <title>Sequencing and chromosome-scale assembly of the giantPleurodeles waltlgenome.</title>
        <authorList>
            <person name="Brown T."/>
            <person name="Elewa A."/>
            <person name="Iarovenko S."/>
            <person name="Subramanian E."/>
            <person name="Araus A.J."/>
            <person name="Petzold A."/>
            <person name="Susuki M."/>
            <person name="Suzuki K.-i.T."/>
            <person name="Hayashi T."/>
            <person name="Toyoda A."/>
            <person name="Oliveira C."/>
            <person name="Osipova E."/>
            <person name="Leigh N.D."/>
            <person name="Simon A."/>
            <person name="Yun M.H."/>
        </authorList>
    </citation>
    <scope>NUCLEOTIDE SEQUENCE</scope>
    <source>
        <strain evidence="1">20211129_DDA</strain>
        <tissue evidence="1">Liver</tissue>
    </source>
</reference>
<protein>
    <submittedName>
        <fullName evidence="1">Uncharacterized protein</fullName>
    </submittedName>
</protein>
<name>A0AAV7TMK0_PLEWA</name>